<evidence type="ECO:0000256" key="1">
    <source>
        <dbReference type="SAM" id="MobiDB-lite"/>
    </source>
</evidence>
<evidence type="ECO:0000313" key="3">
    <source>
        <dbReference type="EMBL" id="KAF2855353.1"/>
    </source>
</evidence>
<gene>
    <name evidence="3" type="ORF">T440DRAFT_210048</name>
</gene>
<feature type="signal peptide" evidence="2">
    <location>
        <begin position="1"/>
        <end position="17"/>
    </location>
</feature>
<name>A0A6A7BIY6_9PLEO</name>
<evidence type="ECO:0008006" key="5">
    <source>
        <dbReference type="Google" id="ProtNLM"/>
    </source>
</evidence>
<feature type="chain" id="PRO_5025549950" description="Secreted protein" evidence="2">
    <location>
        <begin position="18"/>
        <end position="89"/>
    </location>
</feature>
<dbReference type="AlphaFoldDB" id="A0A6A7BIY6"/>
<keyword evidence="4" id="KW-1185">Reference proteome</keyword>
<accession>A0A6A7BIY6</accession>
<reference evidence="3" key="1">
    <citation type="submission" date="2020-01" db="EMBL/GenBank/DDBJ databases">
        <authorList>
            <consortium name="DOE Joint Genome Institute"/>
            <person name="Haridas S."/>
            <person name="Albert R."/>
            <person name="Binder M."/>
            <person name="Bloem J."/>
            <person name="Labutti K."/>
            <person name="Salamov A."/>
            <person name="Andreopoulos B."/>
            <person name="Baker S.E."/>
            <person name="Barry K."/>
            <person name="Bills G."/>
            <person name="Bluhm B.H."/>
            <person name="Cannon C."/>
            <person name="Castanera R."/>
            <person name="Culley D.E."/>
            <person name="Daum C."/>
            <person name="Ezra D."/>
            <person name="Gonzalez J.B."/>
            <person name="Henrissat B."/>
            <person name="Kuo A."/>
            <person name="Liang C."/>
            <person name="Lipzen A."/>
            <person name="Lutzoni F."/>
            <person name="Magnuson J."/>
            <person name="Mondo S."/>
            <person name="Nolan M."/>
            <person name="Ohm R."/>
            <person name="Pangilinan J."/>
            <person name="Park H.-J."/>
            <person name="Ramirez L."/>
            <person name="Alfaro M."/>
            <person name="Sun H."/>
            <person name="Tritt A."/>
            <person name="Yoshinaga Y."/>
            <person name="Zwiers L.-H."/>
            <person name="Turgeon B.G."/>
            <person name="Goodwin S.B."/>
            <person name="Spatafora J.W."/>
            <person name="Crous P.W."/>
            <person name="Grigoriev I.V."/>
        </authorList>
    </citation>
    <scope>NUCLEOTIDE SEQUENCE</scope>
    <source>
        <strain evidence="3">IPT5</strain>
    </source>
</reference>
<feature type="region of interest" description="Disordered" evidence="1">
    <location>
        <begin position="51"/>
        <end position="89"/>
    </location>
</feature>
<sequence length="89" mass="10094">MLHCTLYLVLHVDVVAAVVVRIHNVKSCTHHRTSVRPSRDCSTANMYQVTLGNSVPRPDRHVEPPLLQRRSPARPVLQQPITWARPPSE</sequence>
<dbReference type="EMBL" id="MU006291">
    <property type="protein sequence ID" value="KAF2855353.1"/>
    <property type="molecule type" value="Genomic_DNA"/>
</dbReference>
<keyword evidence="2" id="KW-0732">Signal</keyword>
<dbReference type="Proteomes" id="UP000799423">
    <property type="component" value="Unassembled WGS sequence"/>
</dbReference>
<evidence type="ECO:0000256" key="2">
    <source>
        <dbReference type="SAM" id="SignalP"/>
    </source>
</evidence>
<evidence type="ECO:0000313" key="4">
    <source>
        <dbReference type="Proteomes" id="UP000799423"/>
    </source>
</evidence>
<organism evidence="3 4">
    <name type="scientific">Plenodomus tracheiphilus IPT5</name>
    <dbReference type="NCBI Taxonomy" id="1408161"/>
    <lineage>
        <taxon>Eukaryota</taxon>
        <taxon>Fungi</taxon>
        <taxon>Dikarya</taxon>
        <taxon>Ascomycota</taxon>
        <taxon>Pezizomycotina</taxon>
        <taxon>Dothideomycetes</taxon>
        <taxon>Pleosporomycetidae</taxon>
        <taxon>Pleosporales</taxon>
        <taxon>Pleosporineae</taxon>
        <taxon>Leptosphaeriaceae</taxon>
        <taxon>Plenodomus</taxon>
    </lineage>
</organism>
<protein>
    <recommendedName>
        <fullName evidence="5">Secreted protein</fullName>
    </recommendedName>
</protein>
<proteinExistence type="predicted"/>